<dbReference type="OrthoDB" id="1908944at2759"/>
<feature type="compositionally biased region" description="Acidic residues" evidence="1">
    <location>
        <begin position="279"/>
        <end position="319"/>
    </location>
</feature>
<name>A0A833QGV7_9POAL</name>
<keyword evidence="3" id="KW-1185">Reference proteome</keyword>
<proteinExistence type="predicted"/>
<evidence type="ECO:0000256" key="1">
    <source>
        <dbReference type="SAM" id="MobiDB-lite"/>
    </source>
</evidence>
<feature type="region of interest" description="Disordered" evidence="1">
    <location>
        <begin position="272"/>
        <end position="339"/>
    </location>
</feature>
<comment type="caution">
    <text evidence="2">The sequence shown here is derived from an EMBL/GenBank/DDBJ whole genome shotgun (WGS) entry which is preliminary data.</text>
</comment>
<reference evidence="2" key="1">
    <citation type="submission" date="2020-01" db="EMBL/GenBank/DDBJ databases">
        <title>Genome sequence of Kobresia littledalei, the first chromosome-level genome in the family Cyperaceae.</title>
        <authorList>
            <person name="Qu G."/>
        </authorList>
    </citation>
    <scope>NUCLEOTIDE SEQUENCE</scope>
    <source>
        <strain evidence="2">C.B.Clarke</strain>
        <tissue evidence="2">Leaf</tissue>
    </source>
</reference>
<sequence>MVERWEMGHRIVSPETFPEKPESEYYKRLGSDNVSFQVTKKRLKQDLVSSEEPFFSVAPNALVYGPYNSDSRLPWFTCQPSREETLDSLPVYPDNYEKASQFNSREESLFPIYECAPRKAVPVGPNYQADIPELNAEVSKEDDSDKWIKDCLLPNPDLDLVSDGKECDCMDMGSIRCIRQHIIEMRENMKKKLGMEKFIQLGFGDMGEEVALTWDPQDEKLFAEVVRSNLAAFTKSFWDVLPLAFPEKCKRDFVSYYFNVYILRKRAGQNRSDPLYINSDDDEWEASEERWESDDEIDMEKDDEQDKEQEEVEEQEDGSGFESSVDQPSNVTCQGDDIGLGSDVVEEVEETGDEKEDVLPEKTDGSGVLGLGLDIQDDSCTSFEVQHNQLAWDIGFELAKKDELLPTFDVIEEVFGKGSCDK</sequence>
<accession>A0A833QGV7</accession>
<feature type="compositionally biased region" description="Polar residues" evidence="1">
    <location>
        <begin position="321"/>
        <end position="333"/>
    </location>
</feature>
<dbReference type="PANTHER" id="PTHR46872">
    <property type="entry name" value="DNA BINDING PROTEIN"/>
    <property type="match status" value="1"/>
</dbReference>
<evidence type="ECO:0000313" key="2">
    <source>
        <dbReference type="EMBL" id="KAF3326260.1"/>
    </source>
</evidence>
<protein>
    <submittedName>
        <fullName evidence="2">AT-rich interactive domain-containing protein 2</fullName>
    </submittedName>
</protein>
<dbReference type="Proteomes" id="UP000623129">
    <property type="component" value="Unassembled WGS sequence"/>
</dbReference>
<dbReference type="EMBL" id="SWLB01000018">
    <property type="protein sequence ID" value="KAF3326260.1"/>
    <property type="molecule type" value="Genomic_DNA"/>
</dbReference>
<dbReference type="AlphaFoldDB" id="A0A833QGV7"/>
<gene>
    <name evidence="2" type="ORF">FCM35_KLT07890</name>
</gene>
<evidence type="ECO:0000313" key="3">
    <source>
        <dbReference type="Proteomes" id="UP000623129"/>
    </source>
</evidence>
<dbReference type="PANTHER" id="PTHR46872:SF10">
    <property type="entry name" value="MYB-LIKE DOMAIN-CONTAINING PROTEIN"/>
    <property type="match status" value="1"/>
</dbReference>
<organism evidence="2 3">
    <name type="scientific">Carex littledalei</name>
    <dbReference type="NCBI Taxonomy" id="544730"/>
    <lineage>
        <taxon>Eukaryota</taxon>
        <taxon>Viridiplantae</taxon>
        <taxon>Streptophyta</taxon>
        <taxon>Embryophyta</taxon>
        <taxon>Tracheophyta</taxon>
        <taxon>Spermatophyta</taxon>
        <taxon>Magnoliopsida</taxon>
        <taxon>Liliopsida</taxon>
        <taxon>Poales</taxon>
        <taxon>Cyperaceae</taxon>
        <taxon>Cyperoideae</taxon>
        <taxon>Cariceae</taxon>
        <taxon>Carex</taxon>
        <taxon>Carex subgen. Euthyceras</taxon>
    </lineage>
</organism>